<evidence type="ECO:0000313" key="5">
    <source>
        <dbReference type="Proteomes" id="UP000799537"/>
    </source>
</evidence>
<name>A0A6A6D0Q0_ZASCE</name>
<protein>
    <recommendedName>
        <fullName evidence="3">Ketosynthase family 3 (KS3) domain-containing protein</fullName>
    </recommendedName>
</protein>
<feature type="domain" description="Ketosynthase family 3 (KS3)" evidence="3">
    <location>
        <begin position="29"/>
        <end position="184"/>
    </location>
</feature>
<dbReference type="InterPro" id="IPR050091">
    <property type="entry name" value="PKS_NRPS_Biosynth_Enz"/>
</dbReference>
<keyword evidence="5" id="KW-1185">Reference proteome</keyword>
<dbReference type="AlphaFoldDB" id="A0A6A6D0Q0"/>
<organism evidence="4 5">
    <name type="scientific">Zasmidium cellare ATCC 36951</name>
    <dbReference type="NCBI Taxonomy" id="1080233"/>
    <lineage>
        <taxon>Eukaryota</taxon>
        <taxon>Fungi</taxon>
        <taxon>Dikarya</taxon>
        <taxon>Ascomycota</taxon>
        <taxon>Pezizomycotina</taxon>
        <taxon>Dothideomycetes</taxon>
        <taxon>Dothideomycetidae</taxon>
        <taxon>Mycosphaerellales</taxon>
        <taxon>Mycosphaerellaceae</taxon>
        <taxon>Zasmidium</taxon>
    </lineage>
</organism>
<evidence type="ECO:0000256" key="2">
    <source>
        <dbReference type="ARBA" id="ARBA00022553"/>
    </source>
</evidence>
<keyword evidence="1" id="KW-0596">Phosphopantetheine</keyword>
<dbReference type="InterPro" id="IPR016039">
    <property type="entry name" value="Thiolase-like"/>
</dbReference>
<reference evidence="4" key="1">
    <citation type="journal article" date="2020" name="Stud. Mycol.">
        <title>101 Dothideomycetes genomes: a test case for predicting lifestyles and emergence of pathogens.</title>
        <authorList>
            <person name="Haridas S."/>
            <person name="Albert R."/>
            <person name="Binder M."/>
            <person name="Bloem J."/>
            <person name="Labutti K."/>
            <person name="Salamov A."/>
            <person name="Andreopoulos B."/>
            <person name="Baker S."/>
            <person name="Barry K."/>
            <person name="Bills G."/>
            <person name="Bluhm B."/>
            <person name="Cannon C."/>
            <person name="Castanera R."/>
            <person name="Culley D."/>
            <person name="Daum C."/>
            <person name="Ezra D."/>
            <person name="Gonzalez J."/>
            <person name="Henrissat B."/>
            <person name="Kuo A."/>
            <person name="Liang C."/>
            <person name="Lipzen A."/>
            <person name="Lutzoni F."/>
            <person name="Magnuson J."/>
            <person name="Mondo S."/>
            <person name="Nolan M."/>
            <person name="Ohm R."/>
            <person name="Pangilinan J."/>
            <person name="Park H.-J."/>
            <person name="Ramirez L."/>
            <person name="Alfaro M."/>
            <person name="Sun H."/>
            <person name="Tritt A."/>
            <person name="Yoshinaga Y."/>
            <person name="Zwiers L.-H."/>
            <person name="Turgeon B."/>
            <person name="Goodwin S."/>
            <person name="Spatafora J."/>
            <person name="Crous P."/>
            <person name="Grigoriev I."/>
        </authorList>
    </citation>
    <scope>NUCLEOTIDE SEQUENCE</scope>
    <source>
        <strain evidence="4">ATCC 36951</strain>
    </source>
</reference>
<sequence>MAKATSTPPGCENGPRAEHVRPSCDVCEMAVIGMSCSTAGVDDVAELWAMLHTRGSQHRTVPWGRLCILGDRFTDWLIAGRSSHHFGWSGPAMALDTACSSSGPALHQACRALAYGDCEHILSVIRGSQTLGYMPNLAVDVSWTPVDDAARVLADLAVTSEPLHPVYHLSNYKRQPRSAIAAWLAENLRVSPSRVIPVDGACEGTRRTIA</sequence>
<evidence type="ECO:0000256" key="1">
    <source>
        <dbReference type="ARBA" id="ARBA00022450"/>
    </source>
</evidence>
<dbReference type="InterPro" id="IPR014030">
    <property type="entry name" value="Ketoacyl_synth_N"/>
</dbReference>
<dbReference type="EMBL" id="ML993582">
    <property type="protein sequence ID" value="KAF2172030.1"/>
    <property type="molecule type" value="Genomic_DNA"/>
</dbReference>
<dbReference type="SUPFAM" id="SSF53901">
    <property type="entry name" value="Thiolase-like"/>
    <property type="match status" value="1"/>
</dbReference>
<dbReference type="InterPro" id="IPR020841">
    <property type="entry name" value="PKS_Beta-ketoAc_synthase_dom"/>
</dbReference>
<dbReference type="SMART" id="SM00825">
    <property type="entry name" value="PKS_KS"/>
    <property type="match status" value="1"/>
</dbReference>
<keyword evidence="2" id="KW-0597">Phosphoprotein</keyword>
<proteinExistence type="predicted"/>
<evidence type="ECO:0000259" key="3">
    <source>
        <dbReference type="SMART" id="SM00825"/>
    </source>
</evidence>
<dbReference type="PANTHER" id="PTHR43775:SF21">
    <property type="entry name" value="NON-REDUCING POLYKETIDE SYNTHASE AUSA-RELATED"/>
    <property type="match status" value="1"/>
</dbReference>
<dbReference type="Proteomes" id="UP000799537">
    <property type="component" value="Unassembled WGS sequence"/>
</dbReference>
<dbReference type="GO" id="GO:0006633">
    <property type="term" value="P:fatty acid biosynthetic process"/>
    <property type="evidence" value="ECO:0007669"/>
    <property type="project" value="TreeGrafter"/>
</dbReference>
<dbReference type="Pfam" id="PF00109">
    <property type="entry name" value="ketoacyl-synt"/>
    <property type="match status" value="1"/>
</dbReference>
<dbReference type="Gene3D" id="3.40.47.10">
    <property type="match status" value="1"/>
</dbReference>
<dbReference type="GeneID" id="54564856"/>
<accession>A0A6A6D0Q0</accession>
<dbReference type="RefSeq" id="XP_033672919.1">
    <property type="nucleotide sequence ID" value="XM_033811584.1"/>
</dbReference>
<gene>
    <name evidence="4" type="ORF">M409DRAFT_50625</name>
</gene>
<evidence type="ECO:0000313" key="4">
    <source>
        <dbReference type="EMBL" id="KAF2172030.1"/>
    </source>
</evidence>
<dbReference type="GO" id="GO:0004312">
    <property type="term" value="F:fatty acid synthase activity"/>
    <property type="evidence" value="ECO:0007669"/>
    <property type="project" value="TreeGrafter"/>
</dbReference>
<dbReference type="GO" id="GO:0044550">
    <property type="term" value="P:secondary metabolite biosynthetic process"/>
    <property type="evidence" value="ECO:0007669"/>
    <property type="project" value="TreeGrafter"/>
</dbReference>
<dbReference type="OrthoDB" id="329835at2759"/>
<dbReference type="PANTHER" id="PTHR43775">
    <property type="entry name" value="FATTY ACID SYNTHASE"/>
    <property type="match status" value="1"/>
</dbReference>